<evidence type="ECO:0000256" key="1">
    <source>
        <dbReference type="SAM" id="Phobius"/>
    </source>
</evidence>
<dbReference type="AlphaFoldDB" id="A0AAN9LCJ4"/>
<gene>
    <name evidence="2" type="ORF">VNO80_30081</name>
</gene>
<feature type="transmembrane region" description="Helical" evidence="1">
    <location>
        <begin position="216"/>
        <end position="237"/>
    </location>
</feature>
<keyword evidence="3" id="KW-1185">Reference proteome</keyword>
<accession>A0AAN9LCJ4</accession>
<feature type="transmembrane region" description="Helical" evidence="1">
    <location>
        <begin position="23"/>
        <end position="42"/>
    </location>
</feature>
<feature type="transmembrane region" description="Helical" evidence="1">
    <location>
        <begin position="63"/>
        <end position="86"/>
    </location>
</feature>
<dbReference type="Proteomes" id="UP001374584">
    <property type="component" value="Unassembled WGS sequence"/>
</dbReference>
<evidence type="ECO:0000313" key="3">
    <source>
        <dbReference type="Proteomes" id="UP001374584"/>
    </source>
</evidence>
<keyword evidence="1" id="KW-1133">Transmembrane helix</keyword>
<reference evidence="2 3" key="1">
    <citation type="submission" date="2024-01" db="EMBL/GenBank/DDBJ databases">
        <title>The genomes of 5 underutilized Papilionoideae crops provide insights into root nodulation and disease resistanc.</title>
        <authorList>
            <person name="Jiang F."/>
        </authorList>
    </citation>
    <scope>NUCLEOTIDE SEQUENCE [LARGE SCALE GENOMIC DNA]</scope>
    <source>
        <strain evidence="2">JINMINGXINNONG_FW02</strain>
        <tissue evidence="2">Leaves</tissue>
    </source>
</reference>
<organism evidence="2 3">
    <name type="scientific">Phaseolus coccineus</name>
    <name type="common">Scarlet runner bean</name>
    <name type="synonym">Phaseolus multiflorus</name>
    <dbReference type="NCBI Taxonomy" id="3886"/>
    <lineage>
        <taxon>Eukaryota</taxon>
        <taxon>Viridiplantae</taxon>
        <taxon>Streptophyta</taxon>
        <taxon>Embryophyta</taxon>
        <taxon>Tracheophyta</taxon>
        <taxon>Spermatophyta</taxon>
        <taxon>Magnoliopsida</taxon>
        <taxon>eudicotyledons</taxon>
        <taxon>Gunneridae</taxon>
        <taxon>Pentapetalae</taxon>
        <taxon>rosids</taxon>
        <taxon>fabids</taxon>
        <taxon>Fabales</taxon>
        <taxon>Fabaceae</taxon>
        <taxon>Papilionoideae</taxon>
        <taxon>50 kb inversion clade</taxon>
        <taxon>NPAAA clade</taxon>
        <taxon>indigoferoid/millettioid clade</taxon>
        <taxon>Phaseoleae</taxon>
        <taxon>Phaseolus</taxon>
    </lineage>
</organism>
<evidence type="ECO:0000313" key="2">
    <source>
        <dbReference type="EMBL" id="KAK7333314.1"/>
    </source>
</evidence>
<keyword evidence="1" id="KW-0472">Membrane</keyword>
<protein>
    <submittedName>
        <fullName evidence="2">Uncharacterized protein</fullName>
    </submittedName>
</protein>
<comment type="caution">
    <text evidence="2">The sequence shown here is derived from an EMBL/GenBank/DDBJ whole genome shotgun (WGS) entry which is preliminary data.</text>
</comment>
<feature type="transmembrane region" description="Helical" evidence="1">
    <location>
        <begin position="306"/>
        <end position="327"/>
    </location>
</feature>
<dbReference type="EMBL" id="JAYMYR010000011">
    <property type="protein sequence ID" value="KAK7333314.1"/>
    <property type="molecule type" value="Genomic_DNA"/>
</dbReference>
<feature type="transmembrane region" description="Helical" evidence="1">
    <location>
        <begin position="185"/>
        <end position="204"/>
    </location>
</feature>
<sequence>MLAIWLCHLHYRMHEFADSNEGFRQYSAAAWVARLPLLLYLLGGFSLRCSPFLERMVARLQQLLYFLGAFLVPCSSFLERLVLAALKASSFYRNTPCVAGHGFIFVMYCNINGARFQTRHASPSCIVTVVFLGFRQYSHPFYRLTPCVAGYDFLSDRTIAFPDFRQYSAVTQVFVNILLPHGWRVYHYCSIFLVVFRYLVTPFLKGFGQYSAATRVARLPLLLYFLGASSLPCSPFLESLLTASPFTDLHLAFIFVMYCNLYVARFQNPSPFSFTHRNSCLYRFLSIFCCQTGGRRVALLPLSVLFSWWFFAVISQDLLGLILYCAVTTENSYMEGKVRKVGGKLFILSNVGVSEQDGRIQGEALEGWYRQISWKEKFGFSFGFEAFDVQ</sequence>
<name>A0AAN9LCJ4_PHACN</name>
<keyword evidence="1" id="KW-0812">Transmembrane</keyword>
<proteinExistence type="predicted"/>